<keyword evidence="3" id="KW-1133">Transmembrane helix</keyword>
<keyword evidence="1" id="KW-0143">Chaperone</keyword>
<keyword evidence="6" id="KW-1185">Reference proteome</keyword>
<evidence type="ECO:0000256" key="3">
    <source>
        <dbReference type="SAM" id="Phobius"/>
    </source>
</evidence>
<dbReference type="GeneID" id="80876254"/>
<dbReference type="PROSITE" id="PS50076">
    <property type="entry name" value="DNAJ_2"/>
    <property type="match status" value="1"/>
</dbReference>
<accession>A0AAE9WH35</accession>
<evidence type="ECO:0000259" key="4">
    <source>
        <dbReference type="PROSITE" id="PS50076"/>
    </source>
</evidence>
<reference evidence="5 6" key="1">
    <citation type="journal article" date="2023" name="G3 (Bethesda)">
        <title>A high-quality reference genome for the fission yeast Schizosaccharomyces osmophilus.</title>
        <authorList>
            <person name="Jia G.S."/>
            <person name="Zhang W.C."/>
            <person name="Liang Y."/>
            <person name="Liu X.H."/>
            <person name="Rhind N."/>
            <person name="Pidoux A."/>
            <person name="Brysch-Herzberg M."/>
            <person name="Du L.L."/>
        </authorList>
    </citation>
    <scope>NUCLEOTIDE SEQUENCE [LARGE SCALE GENOMIC DNA]</scope>
    <source>
        <strain evidence="5 6">CBS 15793</strain>
    </source>
</reference>
<sequence length="284" mass="32305">MKCFISQFAACGKLSWFQRSATTFTPKNLKSLTPYEIMELPRTCTPADIKRKYIELVKLRHPDKSKSGSSEDAALKALDEKNRQEYFRLLVAAKSLLTDHQRRLEYDRFGFHWNQSSGSQPSAKPSANPRYPMYSRYRRSSGMGSWEEYYYNSFDYEQNHKAKGDYRKEDDEGMIVFAAILSFLIIFSVYSNYRNSKYYREAREARAAAIEQSEGDFGAYSTGMSDLSKDDRISRFLIIRDQSLKSDSSPSSSTSRLPLHTSSPPTAPSSSSELSLPAPASPPS</sequence>
<dbReference type="Gene3D" id="1.10.287.110">
    <property type="entry name" value="DnaJ domain"/>
    <property type="match status" value="1"/>
</dbReference>
<evidence type="ECO:0000256" key="1">
    <source>
        <dbReference type="ARBA" id="ARBA00023186"/>
    </source>
</evidence>
<evidence type="ECO:0000313" key="5">
    <source>
        <dbReference type="EMBL" id="WBW74498.1"/>
    </source>
</evidence>
<dbReference type="AlphaFoldDB" id="A0AAE9WH35"/>
<feature type="compositionally biased region" description="Low complexity" evidence="2">
    <location>
        <begin position="245"/>
        <end position="278"/>
    </location>
</feature>
<dbReference type="CDD" id="cd06257">
    <property type="entry name" value="DnaJ"/>
    <property type="match status" value="1"/>
</dbReference>
<dbReference type="PRINTS" id="PR00625">
    <property type="entry name" value="JDOMAIN"/>
</dbReference>
<proteinExistence type="predicted"/>
<dbReference type="KEGG" id="som:SOMG_02774"/>
<dbReference type="Pfam" id="PF00226">
    <property type="entry name" value="DnaJ"/>
    <property type="match status" value="1"/>
</dbReference>
<dbReference type="InterPro" id="IPR051938">
    <property type="entry name" value="Apopto_cytoskel_mod"/>
</dbReference>
<evidence type="ECO:0000313" key="6">
    <source>
        <dbReference type="Proteomes" id="UP001212411"/>
    </source>
</evidence>
<evidence type="ECO:0000256" key="2">
    <source>
        <dbReference type="SAM" id="MobiDB-lite"/>
    </source>
</evidence>
<feature type="transmembrane region" description="Helical" evidence="3">
    <location>
        <begin position="173"/>
        <end position="193"/>
    </location>
</feature>
<organism evidence="5 6">
    <name type="scientific">Schizosaccharomyces osmophilus</name>
    <dbReference type="NCBI Taxonomy" id="2545709"/>
    <lineage>
        <taxon>Eukaryota</taxon>
        <taxon>Fungi</taxon>
        <taxon>Dikarya</taxon>
        <taxon>Ascomycota</taxon>
        <taxon>Taphrinomycotina</taxon>
        <taxon>Schizosaccharomycetes</taxon>
        <taxon>Schizosaccharomycetales</taxon>
        <taxon>Schizosaccharomycetaceae</taxon>
        <taxon>Schizosaccharomyces</taxon>
    </lineage>
</organism>
<protein>
    <submittedName>
        <fullName evidence="5">DNAJ domain protein DNAJB family</fullName>
    </submittedName>
</protein>
<feature type="region of interest" description="Disordered" evidence="2">
    <location>
        <begin position="244"/>
        <end position="284"/>
    </location>
</feature>
<keyword evidence="3" id="KW-0472">Membrane</keyword>
<dbReference type="InterPro" id="IPR036869">
    <property type="entry name" value="J_dom_sf"/>
</dbReference>
<dbReference type="SMART" id="SM00271">
    <property type="entry name" value="DnaJ"/>
    <property type="match status" value="1"/>
</dbReference>
<dbReference type="EMBL" id="CP115612">
    <property type="protein sequence ID" value="WBW74498.1"/>
    <property type="molecule type" value="Genomic_DNA"/>
</dbReference>
<dbReference type="RefSeq" id="XP_056038741.1">
    <property type="nucleotide sequence ID" value="XM_056181565.1"/>
</dbReference>
<dbReference type="SUPFAM" id="SSF46565">
    <property type="entry name" value="Chaperone J-domain"/>
    <property type="match status" value="1"/>
</dbReference>
<feature type="domain" description="J" evidence="4">
    <location>
        <begin position="33"/>
        <end position="110"/>
    </location>
</feature>
<dbReference type="InterPro" id="IPR001623">
    <property type="entry name" value="DnaJ_domain"/>
</dbReference>
<gene>
    <name evidence="5" type="ORF">SOMG_02774</name>
</gene>
<dbReference type="Proteomes" id="UP001212411">
    <property type="component" value="Chromosome 2"/>
</dbReference>
<dbReference type="PANTHER" id="PTHR44145">
    <property type="entry name" value="DNAJ HOMOLOG SUBFAMILY A MEMBER 3, MITOCHONDRIAL"/>
    <property type="match status" value="1"/>
</dbReference>
<dbReference type="PANTHER" id="PTHR44145:SF3">
    <property type="entry name" value="DNAJ HOMOLOG SUBFAMILY A MEMBER 3, MITOCHONDRIAL"/>
    <property type="match status" value="1"/>
</dbReference>
<name>A0AAE9WH35_9SCHI</name>
<keyword evidence="3" id="KW-0812">Transmembrane</keyword>